<organism evidence="4 5">
    <name type="scientific">Pelomonas candidula</name>
    <dbReference type="NCBI Taxonomy" id="3299025"/>
    <lineage>
        <taxon>Bacteria</taxon>
        <taxon>Pseudomonadati</taxon>
        <taxon>Pseudomonadota</taxon>
        <taxon>Betaproteobacteria</taxon>
        <taxon>Burkholderiales</taxon>
        <taxon>Sphaerotilaceae</taxon>
        <taxon>Roseateles</taxon>
    </lineage>
</organism>
<sequence length="147" mass="16491">MTTPLNRVLRQLIDVLTRDVQGYRELRTLLDAQFDAALAHHAASMDQLAGRIVTQVEGIDARRESRDGMLAQLAGRRERPGLRALAARLPAAVPLPLRERLAEVCGQLEQLTVDCKRLNLRNCELIHEQHALMQRLLGQPEASYAQP</sequence>
<protein>
    <submittedName>
        <fullName evidence="4">Flagellar protein FlgN</fullName>
    </submittedName>
</protein>
<dbReference type="InterPro" id="IPR036679">
    <property type="entry name" value="FlgN-like_sf"/>
</dbReference>
<dbReference type="EMBL" id="JBIGIC010000010">
    <property type="protein sequence ID" value="MFG6488981.1"/>
    <property type="molecule type" value="Genomic_DNA"/>
</dbReference>
<evidence type="ECO:0000256" key="1">
    <source>
        <dbReference type="ARBA" id="ARBA00002397"/>
    </source>
</evidence>
<keyword evidence="4" id="KW-0282">Flagellum</keyword>
<dbReference type="Proteomes" id="UP001606134">
    <property type="component" value="Unassembled WGS sequence"/>
</dbReference>
<keyword evidence="3" id="KW-1005">Bacterial flagellum biogenesis</keyword>
<name>A0ABW7HGF3_9BURK</name>
<comment type="caution">
    <text evidence="4">The sequence shown here is derived from an EMBL/GenBank/DDBJ whole genome shotgun (WGS) entry which is preliminary data.</text>
</comment>
<comment type="function">
    <text evidence="1">Required for the efficient initiation of filament assembly.</text>
</comment>
<reference evidence="4 5" key="1">
    <citation type="submission" date="2024-08" db="EMBL/GenBank/DDBJ databases">
        <authorList>
            <person name="Lu H."/>
        </authorList>
    </citation>
    <scope>NUCLEOTIDE SEQUENCE [LARGE SCALE GENOMIC DNA]</scope>
    <source>
        <strain evidence="4 5">BYS78W</strain>
    </source>
</reference>
<proteinExistence type="inferred from homology"/>
<dbReference type="SUPFAM" id="SSF140566">
    <property type="entry name" value="FlgN-like"/>
    <property type="match status" value="1"/>
</dbReference>
<keyword evidence="4" id="KW-0969">Cilium</keyword>
<dbReference type="Pfam" id="PF05130">
    <property type="entry name" value="FlgN"/>
    <property type="match status" value="1"/>
</dbReference>
<accession>A0ABW7HGF3</accession>
<dbReference type="Gene3D" id="1.20.58.300">
    <property type="entry name" value="FlgN-like"/>
    <property type="match status" value="1"/>
</dbReference>
<dbReference type="InterPro" id="IPR007809">
    <property type="entry name" value="FlgN-like"/>
</dbReference>
<dbReference type="RefSeq" id="WP_394414909.1">
    <property type="nucleotide sequence ID" value="NZ_JBIGIC010000010.1"/>
</dbReference>
<keyword evidence="5" id="KW-1185">Reference proteome</keyword>
<evidence type="ECO:0000313" key="4">
    <source>
        <dbReference type="EMBL" id="MFG6488981.1"/>
    </source>
</evidence>
<evidence type="ECO:0000256" key="3">
    <source>
        <dbReference type="ARBA" id="ARBA00022795"/>
    </source>
</evidence>
<evidence type="ECO:0000313" key="5">
    <source>
        <dbReference type="Proteomes" id="UP001606134"/>
    </source>
</evidence>
<gene>
    <name evidence="4" type="ORF">ACG04R_20005</name>
</gene>
<evidence type="ECO:0000256" key="2">
    <source>
        <dbReference type="ARBA" id="ARBA00007703"/>
    </source>
</evidence>
<keyword evidence="4" id="KW-0966">Cell projection</keyword>
<comment type="similarity">
    <text evidence="2">Belongs to the FlgN family.</text>
</comment>